<keyword evidence="2" id="KW-1185">Reference proteome</keyword>
<dbReference type="PANTHER" id="PTHR35704:SF1">
    <property type="entry name" value="OS02G0254600 PROTEIN"/>
    <property type="match status" value="1"/>
</dbReference>
<accession>A0A0K9P6Y6</accession>
<evidence type="ECO:0000313" key="1">
    <source>
        <dbReference type="EMBL" id="KMZ64768.1"/>
    </source>
</evidence>
<protein>
    <submittedName>
        <fullName evidence="1">Uncharacterized protein</fullName>
    </submittedName>
</protein>
<reference evidence="2" key="1">
    <citation type="journal article" date="2016" name="Nature">
        <title>The genome of the seagrass Zostera marina reveals angiosperm adaptation to the sea.</title>
        <authorList>
            <person name="Olsen J.L."/>
            <person name="Rouze P."/>
            <person name="Verhelst B."/>
            <person name="Lin Y.-C."/>
            <person name="Bayer T."/>
            <person name="Collen J."/>
            <person name="Dattolo E."/>
            <person name="De Paoli E."/>
            <person name="Dittami S."/>
            <person name="Maumus F."/>
            <person name="Michel G."/>
            <person name="Kersting A."/>
            <person name="Lauritano C."/>
            <person name="Lohaus R."/>
            <person name="Toepel M."/>
            <person name="Tonon T."/>
            <person name="Vanneste K."/>
            <person name="Amirebrahimi M."/>
            <person name="Brakel J."/>
            <person name="Bostroem C."/>
            <person name="Chovatia M."/>
            <person name="Grimwood J."/>
            <person name="Jenkins J.W."/>
            <person name="Jueterbock A."/>
            <person name="Mraz A."/>
            <person name="Stam W.T."/>
            <person name="Tice H."/>
            <person name="Bornberg-Bauer E."/>
            <person name="Green P.J."/>
            <person name="Pearson G.A."/>
            <person name="Procaccini G."/>
            <person name="Duarte C.M."/>
            <person name="Schmutz J."/>
            <person name="Reusch T.B.H."/>
            <person name="Van de Peer Y."/>
        </authorList>
    </citation>
    <scope>NUCLEOTIDE SEQUENCE [LARGE SCALE GENOMIC DNA]</scope>
    <source>
        <strain evidence="2">cv. Finnish</strain>
    </source>
</reference>
<organism evidence="1 2">
    <name type="scientific">Zostera marina</name>
    <name type="common">Eelgrass</name>
    <dbReference type="NCBI Taxonomy" id="29655"/>
    <lineage>
        <taxon>Eukaryota</taxon>
        <taxon>Viridiplantae</taxon>
        <taxon>Streptophyta</taxon>
        <taxon>Embryophyta</taxon>
        <taxon>Tracheophyta</taxon>
        <taxon>Spermatophyta</taxon>
        <taxon>Magnoliopsida</taxon>
        <taxon>Liliopsida</taxon>
        <taxon>Zosteraceae</taxon>
        <taxon>Zostera</taxon>
    </lineage>
</organism>
<comment type="caution">
    <text evidence="1">The sequence shown here is derived from an EMBL/GenBank/DDBJ whole genome shotgun (WGS) entry which is preliminary data.</text>
</comment>
<dbReference type="Proteomes" id="UP000036987">
    <property type="component" value="Unassembled WGS sequence"/>
</dbReference>
<evidence type="ECO:0000313" key="2">
    <source>
        <dbReference type="Proteomes" id="UP000036987"/>
    </source>
</evidence>
<dbReference type="AlphaFoldDB" id="A0A0K9P6Y6"/>
<dbReference type="PANTHER" id="PTHR35704">
    <property type="entry name" value="OS02G0254600 PROTEIN"/>
    <property type="match status" value="1"/>
</dbReference>
<dbReference type="OrthoDB" id="690994at2759"/>
<sequence>MGNRNSNSKYENPYSLKRRDDLIGKDCGEHGDGGSLKLVKLVLTKGELEWLLQSLKGDKKSTACIVSDVLGEIKVGREERKERSDDKWKPSLECIAEDHVFVA</sequence>
<proteinExistence type="predicted"/>
<name>A0A0K9P6Y6_ZOSMR</name>
<dbReference type="EMBL" id="LFYR01001099">
    <property type="protein sequence ID" value="KMZ64768.1"/>
    <property type="molecule type" value="Genomic_DNA"/>
</dbReference>
<gene>
    <name evidence="1" type="ORF">ZOSMA_34G00450</name>
</gene>